<dbReference type="AlphaFoldDB" id="A0AAN8WWP5"/>
<dbReference type="Proteomes" id="UP001381693">
    <property type="component" value="Unassembled WGS sequence"/>
</dbReference>
<dbReference type="SUPFAM" id="SSF101690">
    <property type="entry name" value="PAZ domain"/>
    <property type="match status" value="1"/>
</dbReference>
<gene>
    <name evidence="2" type="ORF">SK128_015669</name>
</gene>
<organism evidence="2 3">
    <name type="scientific">Halocaridina rubra</name>
    <name type="common">Hawaiian red shrimp</name>
    <dbReference type="NCBI Taxonomy" id="373956"/>
    <lineage>
        <taxon>Eukaryota</taxon>
        <taxon>Metazoa</taxon>
        <taxon>Ecdysozoa</taxon>
        <taxon>Arthropoda</taxon>
        <taxon>Crustacea</taxon>
        <taxon>Multicrustacea</taxon>
        <taxon>Malacostraca</taxon>
        <taxon>Eumalacostraca</taxon>
        <taxon>Eucarida</taxon>
        <taxon>Decapoda</taxon>
        <taxon>Pleocyemata</taxon>
        <taxon>Caridea</taxon>
        <taxon>Atyoidea</taxon>
        <taxon>Atyidae</taxon>
        <taxon>Halocaridina</taxon>
    </lineage>
</organism>
<sequence>MTDRVPARGRARGRQRHPDEYQEFTVRRPAQGLEQQMFHLQVHEYNPKSTDGARGGGGEIRGDRGGGAQHKGGRARGRVGSDDDKKGHLDGSSGCGRDQARAVGQARRGKMAKTFNPLQQMSESKETVVWTKPQNITNKRGNTGQPIILLSNYYEVMSRPDWALCMYHVDFIPVEERTRVKKQLLRQHTQALGNYIFDGNLLYMARKLEKDPLQLASKRPDDNTVYAVKIRFIKEIPASDTQFLQLSRPYVNYCILFCSKSLTLRKKTLFFLINTIWTRRIRPGTWKKADIQLIPEPKDKRILH</sequence>
<protein>
    <submittedName>
        <fullName evidence="2">Uncharacterized protein</fullName>
    </submittedName>
</protein>
<feature type="region of interest" description="Disordered" evidence="1">
    <location>
        <begin position="45"/>
        <end position="111"/>
    </location>
</feature>
<feature type="region of interest" description="Disordered" evidence="1">
    <location>
        <begin position="1"/>
        <end position="32"/>
    </location>
</feature>
<dbReference type="Pfam" id="PF23278">
    <property type="entry name" value="Piwi_N"/>
    <property type="match status" value="1"/>
</dbReference>
<keyword evidence="3" id="KW-1185">Reference proteome</keyword>
<dbReference type="EMBL" id="JAXCGZ010015524">
    <property type="protein sequence ID" value="KAK7070138.1"/>
    <property type="molecule type" value="Genomic_DNA"/>
</dbReference>
<evidence type="ECO:0000256" key="1">
    <source>
        <dbReference type="SAM" id="MobiDB-lite"/>
    </source>
</evidence>
<evidence type="ECO:0000313" key="2">
    <source>
        <dbReference type="EMBL" id="KAK7070138.1"/>
    </source>
</evidence>
<comment type="caution">
    <text evidence="2">The sequence shown here is derived from an EMBL/GenBank/DDBJ whole genome shotgun (WGS) entry which is preliminary data.</text>
</comment>
<name>A0AAN8WWP5_HALRR</name>
<evidence type="ECO:0000313" key="3">
    <source>
        <dbReference type="Proteomes" id="UP001381693"/>
    </source>
</evidence>
<feature type="compositionally biased region" description="Basic and acidic residues" evidence="1">
    <location>
        <begin position="79"/>
        <end position="89"/>
    </location>
</feature>
<accession>A0AAN8WWP5</accession>
<reference evidence="2 3" key="1">
    <citation type="submission" date="2023-11" db="EMBL/GenBank/DDBJ databases">
        <title>Halocaridina rubra genome assembly.</title>
        <authorList>
            <person name="Smith C."/>
        </authorList>
    </citation>
    <scope>NUCLEOTIDE SEQUENCE [LARGE SCALE GENOMIC DNA]</scope>
    <source>
        <strain evidence="2">EP-1</strain>
        <tissue evidence="2">Whole</tissue>
    </source>
</reference>
<dbReference type="InterPro" id="IPR036085">
    <property type="entry name" value="PAZ_dom_sf"/>
</dbReference>
<proteinExistence type="predicted"/>
<feature type="compositionally biased region" description="Gly residues" evidence="1">
    <location>
        <begin position="53"/>
        <end position="70"/>
    </location>
</feature>